<dbReference type="AlphaFoldDB" id="A0A9W7LP56"/>
<evidence type="ECO:0000256" key="1">
    <source>
        <dbReference type="SAM" id="MobiDB-lite"/>
    </source>
</evidence>
<feature type="compositionally biased region" description="Basic and acidic residues" evidence="1">
    <location>
        <begin position="175"/>
        <end position="200"/>
    </location>
</feature>
<feature type="compositionally biased region" description="Basic and acidic residues" evidence="1">
    <location>
        <begin position="80"/>
        <end position="99"/>
    </location>
</feature>
<comment type="caution">
    <text evidence="2">The sequence shown here is derived from an EMBL/GenBank/DDBJ whole genome shotgun (WGS) entry which is preliminary data.</text>
</comment>
<evidence type="ECO:0000313" key="3">
    <source>
        <dbReference type="Proteomes" id="UP001165190"/>
    </source>
</evidence>
<dbReference type="Proteomes" id="UP001165190">
    <property type="component" value="Unassembled WGS sequence"/>
</dbReference>
<evidence type="ECO:0000313" key="2">
    <source>
        <dbReference type="EMBL" id="GMI70385.1"/>
    </source>
</evidence>
<proteinExistence type="predicted"/>
<dbReference type="EMBL" id="BSYR01000008">
    <property type="protein sequence ID" value="GMI70385.1"/>
    <property type="molecule type" value="Genomic_DNA"/>
</dbReference>
<reference evidence="2" key="1">
    <citation type="submission" date="2023-05" db="EMBL/GenBank/DDBJ databases">
        <title>Genome and transcriptome analyses reveal genes involved in the formation of fine ridges on petal epidermal cells in Hibiscus trionum.</title>
        <authorList>
            <person name="Koshimizu S."/>
            <person name="Masuda S."/>
            <person name="Ishii T."/>
            <person name="Shirasu K."/>
            <person name="Hoshino A."/>
            <person name="Arita M."/>
        </authorList>
    </citation>
    <scope>NUCLEOTIDE SEQUENCE</scope>
    <source>
        <strain evidence="2">Hamamatsu line</strain>
    </source>
</reference>
<dbReference type="OrthoDB" id="1000226at2759"/>
<keyword evidence="3" id="KW-1185">Reference proteome</keyword>
<organism evidence="2 3">
    <name type="scientific">Hibiscus trionum</name>
    <name type="common">Flower of an hour</name>
    <dbReference type="NCBI Taxonomy" id="183268"/>
    <lineage>
        <taxon>Eukaryota</taxon>
        <taxon>Viridiplantae</taxon>
        <taxon>Streptophyta</taxon>
        <taxon>Embryophyta</taxon>
        <taxon>Tracheophyta</taxon>
        <taxon>Spermatophyta</taxon>
        <taxon>Magnoliopsida</taxon>
        <taxon>eudicotyledons</taxon>
        <taxon>Gunneridae</taxon>
        <taxon>Pentapetalae</taxon>
        <taxon>rosids</taxon>
        <taxon>malvids</taxon>
        <taxon>Malvales</taxon>
        <taxon>Malvaceae</taxon>
        <taxon>Malvoideae</taxon>
        <taxon>Hibiscus</taxon>
    </lineage>
</organism>
<sequence>MRLKTRHQKKLSIGHINTSYNHISLDHIFKDVDPLSEWLHEKENPLLDGENAGVFLVDTSDDEINSGNGPNDGDLSPINDDDRQNGDGGEIRSSSRYEGDYGVGSISRHFCDRSEFDENMYSTPRRDRSEPRAPSRKKDTRKNISEAYSFDRRSSSTNHGYINSSTSTQGFYPPRPHESSQDHSESTSKKSDYPRHSTNW</sequence>
<name>A0A9W7LP56_HIBTR</name>
<accession>A0A9W7LP56</accession>
<feature type="compositionally biased region" description="Polar residues" evidence="1">
    <location>
        <begin position="155"/>
        <end position="170"/>
    </location>
</feature>
<gene>
    <name evidence="2" type="ORF">HRI_000707800</name>
</gene>
<protein>
    <submittedName>
        <fullName evidence="2">Uncharacterized protein</fullName>
    </submittedName>
</protein>
<feature type="compositionally biased region" description="Basic and acidic residues" evidence="1">
    <location>
        <begin position="124"/>
        <end position="154"/>
    </location>
</feature>
<feature type="region of interest" description="Disordered" evidence="1">
    <location>
        <begin position="60"/>
        <end position="100"/>
    </location>
</feature>
<feature type="region of interest" description="Disordered" evidence="1">
    <location>
        <begin position="117"/>
        <end position="200"/>
    </location>
</feature>